<name>A0A9J6H3B2_HAELO</name>
<organism evidence="11 12">
    <name type="scientific">Haemaphysalis longicornis</name>
    <name type="common">Bush tick</name>
    <dbReference type="NCBI Taxonomy" id="44386"/>
    <lineage>
        <taxon>Eukaryota</taxon>
        <taxon>Metazoa</taxon>
        <taxon>Ecdysozoa</taxon>
        <taxon>Arthropoda</taxon>
        <taxon>Chelicerata</taxon>
        <taxon>Arachnida</taxon>
        <taxon>Acari</taxon>
        <taxon>Parasitiformes</taxon>
        <taxon>Ixodida</taxon>
        <taxon>Ixodoidea</taxon>
        <taxon>Ixodidae</taxon>
        <taxon>Haemaphysalinae</taxon>
        <taxon>Haemaphysalis</taxon>
    </lineage>
</organism>
<keyword evidence="4" id="KW-0479">Metal-binding</keyword>
<dbReference type="InterPro" id="IPR024079">
    <property type="entry name" value="MetalloPept_cat_dom_sf"/>
</dbReference>
<dbReference type="PROSITE" id="PS51885">
    <property type="entry name" value="NEPRILYSIN"/>
    <property type="match status" value="1"/>
</dbReference>
<evidence type="ECO:0000313" key="11">
    <source>
        <dbReference type="EMBL" id="KAH9381763.1"/>
    </source>
</evidence>
<accession>A0A9J6H3B2</accession>
<gene>
    <name evidence="11" type="ORF">HPB48_010582</name>
</gene>
<dbReference type="OMA" id="YRERVEC"/>
<evidence type="ECO:0000259" key="10">
    <source>
        <dbReference type="Pfam" id="PF05649"/>
    </source>
</evidence>
<feature type="domain" description="Peptidase M13 C-terminal" evidence="9">
    <location>
        <begin position="480"/>
        <end position="662"/>
    </location>
</feature>
<dbReference type="GO" id="GO:0005886">
    <property type="term" value="C:plasma membrane"/>
    <property type="evidence" value="ECO:0007669"/>
    <property type="project" value="TreeGrafter"/>
</dbReference>
<dbReference type="VEuPathDB" id="VectorBase:HLOH_058724"/>
<dbReference type="Proteomes" id="UP000821853">
    <property type="component" value="Chromosome 9"/>
</dbReference>
<dbReference type="Gene3D" id="3.40.390.10">
    <property type="entry name" value="Collagenase (Catalytic Domain)"/>
    <property type="match status" value="1"/>
</dbReference>
<feature type="transmembrane region" description="Helical" evidence="8">
    <location>
        <begin position="7"/>
        <end position="26"/>
    </location>
</feature>
<evidence type="ECO:0000256" key="6">
    <source>
        <dbReference type="ARBA" id="ARBA00022833"/>
    </source>
</evidence>
<keyword evidence="7" id="KW-0482">Metalloprotease</keyword>
<comment type="cofactor">
    <cofactor evidence="1">
        <name>Zn(2+)</name>
        <dbReference type="ChEBI" id="CHEBI:29105"/>
    </cofactor>
</comment>
<dbReference type="Gene3D" id="1.10.1380.10">
    <property type="entry name" value="Neutral endopeptidase , domain2"/>
    <property type="match status" value="1"/>
</dbReference>
<keyword evidence="3" id="KW-0645">Protease</keyword>
<evidence type="ECO:0000256" key="1">
    <source>
        <dbReference type="ARBA" id="ARBA00001947"/>
    </source>
</evidence>
<evidence type="ECO:0000313" key="12">
    <source>
        <dbReference type="Proteomes" id="UP000821853"/>
    </source>
</evidence>
<evidence type="ECO:0000256" key="4">
    <source>
        <dbReference type="ARBA" id="ARBA00022723"/>
    </source>
</evidence>
<feature type="domain" description="Peptidase M13 N-terminal" evidence="10">
    <location>
        <begin position="55"/>
        <end position="407"/>
    </location>
</feature>
<proteinExistence type="inferred from homology"/>
<dbReference type="GO" id="GO:0004222">
    <property type="term" value="F:metalloendopeptidase activity"/>
    <property type="evidence" value="ECO:0007669"/>
    <property type="project" value="InterPro"/>
</dbReference>
<dbReference type="PANTHER" id="PTHR11733">
    <property type="entry name" value="ZINC METALLOPROTEASE FAMILY M13 NEPRILYSIN-RELATED"/>
    <property type="match status" value="1"/>
</dbReference>
<dbReference type="InterPro" id="IPR042089">
    <property type="entry name" value="Peptidase_M13_dom_2"/>
</dbReference>
<dbReference type="Pfam" id="PF05649">
    <property type="entry name" value="Peptidase_M13_N"/>
    <property type="match status" value="1"/>
</dbReference>
<keyword evidence="6" id="KW-0862">Zinc</keyword>
<dbReference type="GO" id="GO:0046872">
    <property type="term" value="F:metal ion binding"/>
    <property type="evidence" value="ECO:0007669"/>
    <property type="project" value="UniProtKB-KW"/>
</dbReference>
<dbReference type="InterPro" id="IPR000718">
    <property type="entry name" value="Peptidase_M13"/>
</dbReference>
<evidence type="ECO:0000256" key="5">
    <source>
        <dbReference type="ARBA" id="ARBA00022801"/>
    </source>
</evidence>
<dbReference type="SUPFAM" id="SSF55486">
    <property type="entry name" value="Metalloproteases ('zincins'), catalytic domain"/>
    <property type="match status" value="1"/>
</dbReference>
<dbReference type="AlphaFoldDB" id="A0A9J6H3B2"/>
<evidence type="ECO:0000256" key="7">
    <source>
        <dbReference type="ARBA" id="ARBA00023049"/>
    </source>
</evidence>
<reference evidence="11 12" key="1">
    <citation type="journal article" date="2020" name="Cell">
        <title>Large-Scale Comparative Analyses of Tick Genomes Elucidate Their Genetic Diversity and Vector Capacities.</title>
        <authorList>
            <consortium name="Tick Genome and Microbiome Consortium (TIGMIC)"/>
            <person name="Jia N."/>
            <person name="Wang J."/>
            <person name="Shi W."/>
            <person name="Du L."/>
            <person name="Sun Y."/>
            <person name="Zhan W."/>
            <person name="Jiang J.F."/>
            <person name="Wang Q."/>
            <person name="Zhang B."/>
            <person name="Ji P."/>
            <person name="Bell-Sakyi L."/>
            <person name="Cui X.M."/>
            <person name="Yuan T.T."/>
            <person name="Jiang B.G."/>
            <person name="Yang W.F."/>
            <person name="Lam T.T."/>
            <person name="Chang Q.C."/>
            <person name="Ding S.J."/>
            <person name="Wang X.J."/>
            <person name="Zhu J.G."/>
            <person name="Ruan X.D."/>
            <person name="Zhao L."/>
            <person name="Wei J.T."/>
            <person name="Ye R.Z."/>
            <person name="Que T.C."/>
            <person name="Du C.H."/>
            <person name="Zhou Y.H."/>
            <person name="Cheng J.X."/>
            <person name="Dai P.F."/>
            <person name="Guo W.B."/>
            <person name="Han X.H."/>
            <person name="Huang E.J."/>
            <person name="Li L.F."/>
            <person name="Wei W."/>
            <person name="Gao Y.C."/>
            <person name="Liu J.Z."/>
            <person name="Shao H.Z."/>
            <person name="Wang X."/>
            <person name="Wang C.C."/>
            <person name="Yang T.C."/>
            <person name="Huo Q.B."/>
            <person name="Li W."/>
            <person name="Chen H.Y."/>
            <person name="Chen S.E."/>
            <person name="Zhou L.G."/>
            <person name="Ni X.B."/>
            <person name="Tian J.H."/>
            <person name="Sheng Y."/>
            <person name="Liu T."/>
            <person name="Pan Y.S."/>
            <person name="Xia L.Y."/>
            <person name="Li J."/>
            <person name="Zhao F."/>
            <person name="Cao W.C."/>
        </authorList>
    </citation>
    <scope>NUCLEOTIDE SEQUENCE [LARGE SCALE GENOMIC DNA]</scope>
    <source>
        <strain evidence="11">HaeL-2018</strain>
    </source>
</reference>
<comment type="similarity">
    <text evidence="2">Belongs to the peptidase M13 family.</text>
</comment>
<keyword evidence="8" id="KW-1133">Transmembrane helix</keyword>
<keyword evidence="8" id="KW-0812">Transmembrane</keyword>
<keyword evidence="12" id="KW-1185">Reference proteome</keyword>
<dbReference type="Pfam" id="PF01431">
    <property type="entry name" value="Peptidase_M13"/>
    <property type="match status" value="1"/>
</dbReference>
<dbReference type="PANTHER" id="PTHR11733:SF241">
    <property type="entry name" value="GH26575P-RELATED"/>
    <property type="match status" value="1"/>
</dbReference>
<dbReference type="InterPro" id="IPR018497">
    <property type="entry name" value="Peptidase_M13_C"/>
</dbReference>
<keyword evidence="8" id="KW-0472">Membrane</keyword>
<sequence length="666" mass="75392">MILYACAVSVVLVVIAILALVVWMMWGPPKRICTSDYCRAHAALLKAALNRSVDPCDDFYKFTCGSWKPKGQEKSMIGYAFAQTERIAIQEMNGTTGSLIAAAPIYYQSCLTKANPTNELDMFKHFKQGLGLMWPEAPQGDQPHPLVALLNMTINWNYHMFFHLRAFPEYRKRPPTLYIRRGRLSPKWQDMGSKEFSEVVDRHFSVLGVNSGGDTHEELYDVITRIMYHAISIPPDATNDTQFPLKEAFAFMKHNSGLLRSTVSQMLEPEFHWHDSSPVFIEDASILTQLDKLLKEYEKNVPLLMQGLSWVFIRDNLWVVVGKPRLRHSGDEAELQMLLMRACLKYVESSFGLVALAKHIHARYDDDMKKKLEATFSGVREELIREVDNASWIDRDKKREIEGKVTSVGFNALPEESFFFTDSLVDLYSSFSASVSGSFMQSYINLGKAYRSILGTEKFVSIYSKRSGGGNEASRYNYYYNIAFLSLGAMQPPVLYPGGMLAVTFGSLGTLLADCIVRSFDTHGVRVDEKGEARHWWGPDWPGYRERVECDLIGDSFARGPEEEFKRRLTALFPVAPALNVSFKAFRLAVAAFFSDTSYEDTRLPGLEDYSDDQLFFMTYCLMRCRVGGYGHECNLPVRHAIGFASAFGCKPGSRMNPVDKCGFLV</sequence>
<comment type="caution">
    <text evidence="11">The sequence shown here is derived from an EMBL/GenBank/DDBJ whole genome shotgun (WGS) entry which is preliminary data.</text>
</comment>
<protein>
    <submittedName>
        <fullName evidence="11">Uncharacterized protein</fullName>
    </submittedName>
</protein>
<evidence type="ECO:0000256" key="8">
    <source>
        <dbReference type="SAM" id="Phobius"/>
    </source>
</evidence>
<dbReference type="OrthoDB" id="7944999at2759"/>
<evidence type="ECO:0000256" key="2">
    <source>
        <dbReference type="ARBA" id="ARBA00007357"/>
    </source>
</evidence>
<evidence type="ECO:0000259" key="9">
    <source>
        <dbReference type="Pfam" id="PF01431"/>
    </source>
</evidence>
<dbReference type="GO" id="GO:0016485">
    <property type="term" value="P:protein processing"/>
    <property type="evidence" value="ECO:0007669"/>
    <property type="project" value="TreeGrafter"/>
</dbReference>
<dbReference type="EMBL" id="JABSTR010000011">
    <property type="protein sequence ID" value="KAH9381763.1"/>
    <property type="molecule type" value="Genomic_DNA"/>
</dbReference>
<dbReference type="InterPro" id="IPR008753">
    <property type="entry name" value="Peptidase_M13_N"/>
</dbReference>
<keyword evidence="5" id="KW-0378">Hydrolase</keyword>
<evidence type="ECO:0000256" key="3">
    <source>
        <dbReference type="ARBA" id="ARBA00022670"/>
    </source>
</evidence>